<dbReference type="InterPro" id="IPR015943">
    <property type="entry name" value="WD40/YVTN_repeat-like_dom_sf"/>
</dbReference>
<evidence type="ECO:0000313" key="3">
    <source>
        <dbReference type="Proteomes" id="UP000319296"/>
    </source>
</evidence>
<dbReference type="InterPro" id="IPR011047">
    <property type="entry name" value="Quinoprotein_ADH-like_sf"/>
</dbReference>
<accession>A0A519BKM7</accession>
<feature type="domain" description="Pyrrolo-quinoline quinone repeat" evidence="1">
    <location>
        <begin position="94"/>
        <end position="237"/>
    </location>
</feature>
<evidence type="ECO:0000259" key="1">
    <source>
        <dbReference type="Pfam" id="PF13360"/>
    </source>
</evidence>
<dbReference type="EMBL" id="SGBB01000021">
    <property type="protein sequence ID" value="RZD17830.1"/>
    <property type="molecule type" value="Genomic_DNA"/>
</dbReference>
<dbReference type="InterPro" id="IPR002372">
    <property type="entry name" value="PQQ_rpt_dom"/>
</dbReference>
<dbReference type="AlphaFoldDB" id="A0A519BKM7"/>
<dbReference type="PANTHER" id="PTHR34512:SF30">
    <property type="entry name" value="OUTER MEMBRANE PROTEIN ASSEMBLY FACTOR BAMB"/>
    <property type="match status" value="1"/>
</dbReference>
<dbReference type="InterPro" id="IPR018391">
    <property type="entry name" value="PQQ_b-propeller_rpt"/>
</dbReference>
<organism evidence="2 3">
    <name type="scientific">Candidatus Acididesulfobacter diazotrophicus</name>
    <dbReference type="NCBI Taxonomy" id="2597226"/>
    <lineage>
        <taxon>Bacteria</taxon>
        <taxon>Deltaproteobacteria</taxon>
        <taxon>Candidatus Acidulodesulfobacterales</taxon>
        <taxon>Candidatus Acididesulfobacter</taxon>
    </lineage>
</organism>
<evidence type="ECO:0000313" key="2">
    <source>
        <dbReference type="EMBL" id="RZD17830.1"/>
    </source>
</evidence>
<dbReference type="PANTHER" id="PTHR34512">
    <property type="entry name" value="CELL SURFACE PROTEIN"/>
    <property type="match status" value="1"/>
</dbReference>
<protein>
    <recommendedName>
        <fullName evidence="1">Pyrrolo-quinoline quinone repeat domain-containing protein</fullName>
    </recommendedName>
</protein>
<reference evidence="2 3" key="1">
    <citation type="journal article" date="2019" name="ISME J.">
        <title>Insights into ecological role of a new deltaproteobacterial order Candidatus Acidulodesulfobacterales by metagenomics and metatranscriptomics.</title>
        <authorList>
            <person name="Tan S."/>
            <person name="Liu J."/>
            <person name="Fang Y."/>
            <person name="Hedlund B.P."/>
            <person name="Lian Z.H."/>
            <person name="Huang L.Y."/>
            <person name="Li J.T."/>
            <person name="Huang L.N."/>
            <person name="Li W.J."/>
            <person name="Jiang H.C."/>
            <person name="Dong H.L."/>
            <person name="Shu W.S."/>
        </authorList>
    </citation>
    <scope>NUCLEOTIDE SEQUENCE [LARGE SCALE GENOMIC DNA]</scope>
    <source>
        <strain evidence="2">AP1</strain>
    </source>
</reference>
<sequence>MKSKINLSFLRISSILALLMFIGTAFIMPHKSFAGAYPANWTMYAMNSDHNPVYENGSNLNVYWTVGVPGAIPSNMSIRAIKKRYINVTTVRDLLGIPIGASVANGIVYVPSDNDYLYALNVKTGKPEWQFDALNQLMGTPIIDNGIVYIGAGNSVFAYSHAIKFAIHNSHIIRGVDISAYYALNARTGKLIWEYHTKGEDMPTPVYYNNELIFGNGDGHIYGLNASTGKLLWKTYIRSFVSMSSAARYKNIIIMGGTHPNYLYAVNANTGKIIWKLKPAHVFSSSMGDGSPAISKSGIVVAQIELPGLTSGTSRSEELGVNVHNGKIIWSTILGSGKIPPRNKDAVPMIHRGIIYTGSPVTKKGYAINLKTGYILWSKKLIRMKAAPVILGYKVYFPTGNGTIFVLNKNNGNIISKYNAHNGGYGPQDAVIIGRTMIIGTNFGWVNAIPLSAL</sequence>
<name>A0A519BKM7_9DELT</name>
<dbReference type="Proteomes" id="UP000319296">
    <property type="component" value="Unassembled WGS sequence"/>
</dbReference>
<feature type="domain" description="Pyrrolo-quinoline quinone repeat" evidence="1">
    <location>
        <begin position="258"/>
        <end position="415"/>
    </location>
</feature>
<dbReference type="SUPFAM" id="SSF50998">
    <property type="entry name" value="Quinoprotein alcohol dehydrogenase-like"/>
    <property type="match status" value="3"/>
</dbReference>
<comment type="caution">
    <text evidence="2">The sequence shown here is derived from an EMBL/GenBank/DDBJ whole genome shotgun (WGS) entry which is preliminary data.</text>
</comment>
<dbReference type="Gene3D" id="2.130.10.10">
    <property type="entry name" value="YVTN repeat-like/Quinoprotein amine dehydrogenase"/>
    <property type="match status" value="2"/>
</dbReference>
<gene>
    <name evidence="2" type="ORF">EVG15_09205</name>
</gene>
<dbReference type="SMART" id="SM00564">
    <property type="entry name" value="PQQ"/>
    <property type="match status" value="6"/>
</dbReference>
<proteinExistence type="predicted"/>
<dbReference type="Pfam" id="PF13360">
    <property type="entry name" value="PQQ_2"/>
    <property type="match status" value="2"/>
</dbReference>